<accession>A0A0B6ZGR9</accession>
<reference evidence="1" key="1">
    <citation type="submission" date="2014-12" db="EMBL/GenBank/DDBJ databases">
        <title>Insight into the proteome of Arion vulgaris.</title>
        <authorList>
            <person name="Aradska J."/>
            <person name="Bulat T."/>
            <person name="Smidak R."/>
            <person name="Sarate P."/>
            <person name="Gangsoo J."/>
            <person name="Sialana F."/>
            <person name="Bilban M."/>
            <person name="Lubec G."/>
        </authorList>
    </citation>
    <scope>NUCLEOTIDE SEQUENCE</scope>
    <source>
        <tissue evidence="1">Skin</tissue>
    </source>
</reference>
<dbReference type="EMBL" id="HACG01020191">
    <property type="protein sequence ID" value="CEK67056.1"/>
    <property type="molecule type" value="Transcribed_RNA"/>
</dbReference>
<organism evidence="1">
    <name type="scientific">Arion vulgaris</name>
    <dbReference type="NCBI Taxonomy" id="1028688"/>
    <lineage>
        <taxon>Eukaryota</taxon>
        <taxon>Metazoa</taxon>
        <taxon>Spiralia</taxon>
        <taxon>Lophotrochozoa</taxon>
        <taxon>Mollusca</taxon>
        <taxon>Gastropoda</taxon>
        <taxon>Heterobranchia</taxon>
        <taxon>Euthyneura</taxon>
        <taxon>Panpulmonata</taxon>
        <taxon>Eupulmonata</taxon>
        <taxon>Stylommatophora</taxon>
        <taxon>Helicina</taxon>
        <taxon>Arionoidea</taxon>
        <taxon>Arionidae</taxon>
        <taxon>Arion</taxon>
    </lineage>
</organism>
<evidence type="ECO:0000313" key="1">
    <source>
        <dbReference type="EMBL" id="CEK67056.1"/>
    </source>
</evidence>
<dbReference type="AlphaFoldDB" id="A0A0B6ZGR9"/>
<name>A0A0B6ZGR9_9EUPU</name>
<protein>
    <submittedName>
        <fullName evidence="1">Uncharacterized protein</fullName>
    </submittedName>
</protein>
<feature type="non-terminal residue" evidence="1">
    <location>
        <position position="75"/>
    </location>
</feature>
<gene>
    <name evidence="1" type="primary">ORF61169</name>
</gene>
<proteinExistence type="predicted"/>
<sequence length="75" mass="8577">ETADAVECFEIVSELLEDVASERGLTKNNVRILVPNVSQDRVISLSEACRQLECLQRCKSLEDTKKLYDQARYDQ</sequence>
<feature type="non-terminal residue" evidence="1">
    <location>
        <position position="1"/>
    </location>
</feature>